<protein>
    <submittedName>
        <fullName evidence="7">LPS export ABC transporter permease LptG</fullName>
    </submittedName>
</protein>
<feature type="transmembrane region" description="Helical" evidence="6">
    <location>
        <begin position="318"/>
        <end position="338"/>
    </location>
</feature>
<feature type="transmembrane region" description="Helical" evidence="6">
    <location>
        <begin position="60"/>
        <end position="79"/>
    </location>
</feature>
<evidence type="ECO:0000256" key="2">
    <source>
        <dbReference type="ARBA" id="ARBA00022475"/>
    </source>
</evidence>
<keyword evidence="3 6" id="KW-0812">Transmembrane</keyword>
<comment type="caution">
    <text evidence="7">The sequence shown here is derived from an EMBL/GenBank/DDBJ whole genome shotgun (WGS) entry which is preliminary data.</text>
</comment>
<keyword evidence="5 6" id="KW-0472">Membrane</keyword>
<evidence type="ECO:0000313" key="7">
    <source>
        <dbReference type="EMBL" id="MBV4396423.1"/>
    </source>
</evidence>
<dbReference type="PANTHER" id="PTHR33529">
    <property type="entry name" value="SLR0882 PROTEIN-RELATED"/>
    <property type="match status" value="1"/>
</dbReference>
<evidence type="ECO:0000256" key="6">
    <source>
        <dbReference type="SAM" id="Phobius"/>
    </source>
</evidence>
<feature type="transmembrane region" description="Helical" evidence="6">
    <location>
        <begin position="350"/>
        <end position="371"/>
    </location>
</feature>
<dbReference type="InterPro" id="IPR005495">
    <property type="entry name" value="LptG/LptF_permease"/>
</dbReference>
<accession>A0ABS6NLB9</accession>
<keyword evidence="8" id="KW-1185">Reference proteome</keyword>
<dbReference type="NCBIfam" id="TIGR04408">
    <property type="entry name" value="LptG_lptG"/>
    <property type="match status" value="1"/>
</dbReference>
<evidence type="ECO:0000313" key="8">
    <source>
        <dbReference type="Proteomes" id="UP000722165"/>
    </source>
</evidence>
<evidence type="ECO:0000256" key="1">
    <source>
        <dbReference type="ARBA" id="ARBA00004651"/>
    </source>
</evidence>
<evidence type="ECO:0000256" key="4">
    <source>
        <dbReference type="ARBA" id="ARBA00022989"/>
    </source>
</evidence>
<dbReference type="InterPro" id="IPR030923">
    <property type="entry name" value="LptG"/>
</dbReference>
<evidence type="ECO:0000256" key="5">
    <source>
        <dbReference type="ARBA" id="ARBA00023136"/>
    </source>
</evidence>
<feature type="transmembrane region" description="Helical" evidence="6">
    <location>
        <begin position="292"/>
        <end position="311"/>
    </location>
</feature>
<evidence type="ECO:0000256" key="3">
    <source>
        <dbReference type="ARBA" id="ARBA00022692"/>
    </source>
</evidence>
<feature type="transmembrane region" description="Helical" evidence="6">
    <location>
        <begin position="12"/>
        <end position="33"/>
    </location>
</feature>
<reference evidence="7 8" key="1">
    <citation type="submission" date="2021-06" db="EMBL/GenBank/DDBJ databases">
        <authorList>
            <person name="Lu T."/>
            <person name="Wang Q."/>
            <person name="Han X."/>
        </authorList>
    </citation>
    <scope>NUCLEOTIDE SEQUENCE [LARGE SCALE GENOMIC DNA]</scope>
    <source>
        <strain evidence="7 8">LAM0050</strain>
    </source>
</reference>
<organism evidence="7 8">
    <name type="scientific">Advenella alkanexedens</name>
    <dbReference type="NCBI Taxonomy" id="1481665"/>
    <lineage>
        <taxon>Bacteria</taxon>
        <taxon>Pseudomonadati</taxon>
        <taxon>Pseudomonadota</taxon>
        <taxon>Betaproteobacteria</taxon>
        <taxon>Burkholderiales</taxon>
        <taxon>Alcaligenaceae</taxon>
    </lineage>
</organism>
<keyword evidence="2" id="KW-1003">Cell membrane</keyword>
<comment type="subcellular location">
    <subcellularLocation>
        <location evidence="1">Cell membrane</location>
        <topology evidence="1">Multi-pass membrane protein</topology>
    </subcellularLocation>
</comment>
<dbReference type="PANTHER" id="PTHR33529:SF2">
    <property type="entry name" value="LIPOPOLYSACCHARIDE EXPORT SYSTEM PERMEASE PROTEIN LPTG"/>
    <property type="match status" value="1"/>
</dbReference>
<gene>
    <name evidence="7" type="primary">lptG</name>
    <name evidence="7" type="ORF">KU392_04010</name>
</gene>
<proteinExistence type="predicted"/>
<dbReference type="RefSeq" id="WP_169293594.1">
    <property type="nucleotide sequence ID" value="NZ_CP130490.1"/>
</dbReference>
<dbReference type="Proteomes" id="UP000722165">
    <property type="component" value="Unassembled WGS sequence"/>
</dbReference>
<name>A0ABS6NLB9_9BURK</name>
<sequence length="394" mass="43258">MQTARRYLASEIYRATTAVLLVLLGLFTFFSLIDELDKVNDNFSLLSLLYLESLQIPTRLYDLLPIGLLIGATMALAGLAQRNELVILRVSGVSSAKLLLMLWVICIPIMGGALVLSEFAAPAAEIKTSELSLKFLGKAKGGRMSSGYWFREPDPEGNARVINIGTLSDNGNVQDIRIITYDKTNGQFLHFSHAQNGFFQDNTLTLNDVAQTQSTVNIEEALADPNDPVNAVAKIVSLPSLTLQTTLTPDRLLAGELQPEKMSVISLLDYISYLDDNNLQTNRQFVALWRKGSYPFTLLVMMTIAAPISFVQTRSGGVGAKVFIGILLGVAFFMFNQLSLNLGMLNNLPAWITALAPNLLGLAVALMALYFMEAKRTTKNHTTETDKKKSKQQG</sequence>
<keyword evidence="4 6" id="KW-1133">Transmembrane helix</keyword>
<dbReference type="Pfam" id="PF03739">
    <property type="entry name" value="LptF_LptG"/>
    <property type="match status" value="1"/>
</dbReference>
<dbReference type="EMBL" id="JAHSPR010000002">
    <property type="protein sequence ID" value="MBV4396423.1"/>
    <property type="molecule type" value="Genomic_DNA"/>
</dbReference>
<feature type="transmembrane region" description="Helical" evidence="6">
    <location>
        <begin position="100"/>
        <end position="121"/>
    </location>
</feature>